<protein>
    <submittedName>
        <fullName evidence="1">Uncharacterized protein</fullName>
    </submittedName>
</protein>
<accession>A0ABR3DCU1</accession>
<evidence type="ECO:0000313" key="2">
    <source>
        <dbReference type="Proteomes" id="UP001451303"/>
    </source>
</evidence>
<comment type="caution">
    <text evidence="1">The sequence shown here is derived from an EMBL/GenBank/DDBJ whole genome shotgun (WGS) entry which is preliminary data.</text>
</comment>
<proteinExistence type="predicted"/>
<sequence length="60" mass="6657">MCTPSCLVGQSSPPHGTCVAKTRCLLTAKSLVELLPPNWLLAFNYGYSERNLLCWLTVCR</sequence>
<name>A0ABR3DCU1_NEUIN</name>
<organism evidence="1 2">
    <name type="scientific">Neurospora intermedia</name>
    <dbReference type="NCBI Taxonomy" id="5142"/>
    <lineage>
        <taxon>Eukaryota</taxon>
        <taxon>Fungi</taxon>
        <taxon>Dikarya</taxon>
        <taxon>Ascomycota</taxon>
        <taxon>Pezizomycotina</taxon>
        <taxon>Sordariomycetes</taxon>
        <taxon>Sordariomycetidae</taxon>
        <taxon>Sordariales</taxon>
        <taxon>Sordariaceae</taxon>
        <taxon>Neurospora</taxon>
    </lineage>
</organism>
<evidence type="ECO:0000313" key="1">
    <source>
        <dbReference type="EMBL" id="KAL0470491.1"/>
    </source>
</evidence>
<keyword evidence="2" id="KW-1185">Reference proteome</keyword>
<reference evidence="1 2" key="1">
    <citation type="submission" date="2023-09" db="EMBL/GenBank/DDBJ databases">
        <title>Multi-omics analysis of a traditional fermented food reveals byproduct-associated fungal strains for waste-to-food upcycling.</title>
        <authorList>
            <consortium name="Lawrence Berkeley National Laboratory"/>
            <person name="Rekdal V.M."/>
            <person name="Villalobos-Escobedo J.M."/>
            <person name="Rodriguez-Valeron N."/>
            <person name="Garcia M.O."/>
            <person name="Vasquez D.P."/>
            <person name="Damayanti I."/>
            <person name="Sorensen P.M."/>
            <person name="Baidoo E.E."/>
            <person name="De Carvalho A.C."/>
            <person name="Riley R."/>
            <person name="Lipzen A."/>
            <person name="He G."/>
            <person name="Yan M."/>
            <person name="Haridas S."/>
            <person name="Daum C."/>
            <person name="Yoshinaga Y."/>
            <person name="Ng V."/>
            <person name="Grigoriev I.V."/>
            <person name="Munk R."/>
            <person name="Nuraida L."/>
            <person name="Wijaya C.H."/>
            <person name="Morales P.-C."/>
            <person name="Keasling J.D."/>
        </authorList>
    </citation>
    <scope>NUCLEOTIDE SEQUENCE [LARGE SCALE GENOMIC DNA]</scope>
    <source>
        <strain evidence="1 2">FGSC 2613</strain>
    </source>
</reference>
<gene>
    <name evidence="1" type="ORF">QR685DRAFT_571603</name>
</gene>
<dbReference type="Proteomes" id="UP001451303">
    <property type="component" value="Unassembled WGS sequence"/>
</dbReference>
<dbReference type="EMBL" id="JAVLET010000004">
    <property type="protein sequence ID" value="KAL0470491.1"/>
    <property type="molecule type" value="Genomic_DNA"/>
</dbReference>